<evidence type="ECO:0000313" key="2">
    <source>
        <dbReference type="Proteomes" id="UP000535890"/>
    </source>
</evidence>
<dbReference type="EMBL" id="JACCBN010000001">
    <property type="protein sequence ID" value="NYD37646.1"/>
    <property type="molecule type" value="Genomic_DNA"/>
</dbReference>
<name>A0A7Y9DY86_9PSEU</name>
<dbReference type="RefSeq" id="WP_179795208.1">
    <property type="nucleotide sequence ID" value="NZ_BAABHP010000025.1"/>
</dbReference>
<keyword evidence="2" id="KW-1185">Reference proteome</keyword>
<organism evidence="1 2">
    <name type="scientific">Actinomycetospora corticicola</name>
    <dbReference type="NCBI Taxonomy" id="663602"/>
    <lineage>
        <taxon>Bacteria</taxon>
        <taxon>Bacillati</taxon>
        <taxon>Actinomycetota</taxon>
        <taxon>Actinomycetes</taxon>
        <taxon>Pseudonocardiales</taxon>
        <taxon>Pseudonocardiaceae</taxon>
        <taxon>Actinomycetospora</taxon>
    </lineage>
</organism>
<proteinExistence type="predicted"/>
<gene>
    <name evidence="1" type="ORF">BJ983_003748</name>
</gene>
<accession>A0A7Y9DY86</accession>
<evidence type="ECO:0000313" key="1">
    <source>
        <dbReference type="EMBL" id="NYD37646.1"/>
    </source>
</evidence>
<protein>
    <submittedName>
        <fullName evidence="1">Uncharacterized protein</fullName>
    </submittedName>
</protein>
<dbReference type="AlphaFoldDB" id="A0A7Y9DY86"/>
<dbReference type="Proteomes" id="UP000535890">
    <property type="component" value="Unassembled WGS sequence"/>
</dbReference>
<sequence>MTTPEQLDRDLTLRVAVSRYDELRLRDSLSDPDDPSGPSALDRSEALELLALGELISRKAIAGRQLTVRTARATGASWAQIGQALGSTRQAAWEGHTRWIDSQVARRNEETQLGYDEVSAAEACALAGNPDDDAAT</sequence>
<reference evidence="1 2" key="1">
    <citation type="submission" date="2020-07" db="EMBL/GenBank/DDBJ databases">
        <title>Sequencing the genomes of 1000 actinobacteria strains.</title>
        <authorList>
            <person name="Klenk H.-P."/>
        </authorList>
    </citation>
    <scope>NUCLEOTIDE SEQUENCE [LARGE SCALE GENOMIC DNA]</scope>
    <source>
        <strain evidence="1 2">DSM 45772</strain>
    </source>
</reference>
<comment type="caution">
    <text evidence="1">The sequence shown here is derived from an EMBL/GenBank/DDBJ whole genome shotgun (WGS) entry which is preliminary data.</text>
</comment>